<keyword evidence="11" id="KW-1185">Reference proteome</keyword>
<dbReference type="EMBL" id="JACHVC010000012">
    <property type="protein sequence ID" value="MBC2607077.1"/>
    <property type="molecule type" value="Genomic_DNA"/>
</dbReference>
<dbReference type="GO" id="GO:0005975">
    <property type="term" value="P:carbohydrate metabolic process"/>
    <property type="evidence" value="ECO:0007669"/>
    <property type="project" value="InterPro"/>
</dbReference>
<dbReference type="InterPro" id="IPR006101">
    <property type="entry name" value="Glyco_hydro_2"/>
</dbReference>
<dbReference type="PANTHER" id="PTHR10066">
    <property type="entry name" value="BETA-GLUCURONIDASE"/>
    <property type="match status" value="1"/>
</dbReference>
<evidence type="ECO:0000256" key="4">
    <source>
        <dbReference type="ARBA" id="ARBA00022801"/>
    </source>
</evidence>
<evidence type="ECO:0000259" key="9">
    <source>
        <dbReference type="Pfam" id="PF02837"/>
    </source>
</evidence>
<accession>A0A7X1B7H6</accession>
<dbReference type="FunFam" id="3.20.20.80:FF:000080">
    <property type="entry name" value="Beta-glucuronidase UidA"/>
    <property type="match status" value="1"/>
</dbReference>
<dbReference type="PANTHER" id="PTHR10066:SF67">
    <property type="entry name" value="BETA-GLUCURONIDASE"/>
    <property type="match status" value="1"/>
</dbReference>
<dbReference type="Gene3D" id="2.60.40.10">
    <property type="entry name" value="Immunoglobulins"/>
    <property type="match status" value="1"/>
</dbReference>
<dbReference type="NCBIfam" id="NF007538">
    <property type="entry name" value="PRK10150.1"/>
    <property type="match status" value="1"/>
</dbReference>
<dbReference type="PROSITE" id="PS00719">
    <property type="entry name" value="GLYCOSYL_HYDROL_F2_1"/>
    <property type="match status" value="1"/>
</dbReference>
<dbReference type="GO" id="GO:0030246">
    <property type="term" value="F:carbohydrate binding"/>
    <property type="evidence" value="ECO:0007669"/>
    <property type="project" value="TreeGrafter"/>
</dbReference>
<gene>
    <name evidence="10" type="primary">uidA</name>
    <name evidence="10" type="ORF">H5P27_13570</name>
</gene>
<dbReference type="Pfam" id="PF02836">
    <property type="entry name" value="Glyco_hydro_2_C"/>
    <property type="match status" value="1"/>
</dbReference>
<feature type="domain" description="Glycoside hydrolase family 2 catalytic" evidence="8">
    <location>
        <begin position="305"/>
        <end position="605"/>
    </location>
</feature>
<evidence type="ECO:0000259" key="7">
    <source>
        <dbReference type="Pfam" id="PF00703"/>
    </source>
</evidence>
<dbReference type="Proteomes" id="UP000526501">
    <property type="component" value="Unassembled WGS sequence"/>
</dbReference>
<evidence type="ECO:0000313" key="10">
    <source>
        <dbReference type="EMBL" id="MBC2607077.1"/>
    </source>
</evidence>
<name>A0A7X1B7H6_9BACT</name>
<comment type="caution">
    <text evidence="10">The sequence shown here is derived from an EMBL/GenBank/DDBJ whole genome shotgun (WGS) entry which is preliminary data.</text>
</comment>
<dbReference type="InterPro" id="IPR036156">
    <property type="entry name" value="Beta-gal/glucu_dom_sf"/>
</dbReference>
<organism evidence="10 11">
    <name type="scientific">Pelagicoccus albus</name>
    <dbReference type="NCBI Taxonomy" id="415222"/>
    <lineage>
        <taxon>Bacteria</taxon>
        <taxon>Pseudomonadati</taxon>
        <taxon>Verrucomicrobiota</taxon>
        <taxon>Opitutia</taxon>
        <taxon>Puniceicoccales</taxon>
        <taxon>Pelagicoccaceae</taxon>
        <taxon>Pelagicoccus</taxon>
    </lineage>
</organism>
<evidence type="ECO:0000313" key="11">
    <source>
        <dbReference type="Proteomes" id="UP000526501"/>
    </source>
</evidence>
<dbReference type="Gene3D" id="2.60.120.260">
    <property type="entry name" value="Galactose-binding domain-like"/>
    <property type="match status" value="1"/>
</dbReference>
<dbReference type="GO" id="GO:0004566">
    <property type="term" value="F:beta-glucuronidase activity"/>
    <property type="evidence" value="ECO:0007669"/>
    <property type="project" value="UniProtKB-EC"/>
</dbReference>
<evidence type="ECO:0000256" key="1">
    <source>
        <dbReference type="ARBA" id="ARBA00007401"/>
    </source>
</evidence>
<dbReference type="SUPFAM" id="SSF49785">
    <property type="entry name" value="Galactose-binding domain-like"/>
    <property type="match status" value="1"/>
</dbReference>
<dbReference type="SUPFAM" id="SSF51445">
    <property type="entry name" value="(Trans)glycosidases"/>
    <property type="match status" value="1"/>
</dbReference>
<dbReference type="InterPro" id="IPR008979">
    <property type="entry name" value="Galactose-bd-like_sf"/>
</dbReference>
<dbReference type="Gene3D" id="3.20.20.80">
    <property type="entry name" value="Glycosidases"/>
    <property type="match status" value="1"/>
</dbReference>
<protein>
    <recommendedName>
        <fullName evidence="3">Beta-glucuronidase</fullName>
        <ecNumber evidence="2">3.2.1.31</ecNumber>
    </recommendedName>
</protein>
<dbReference type="Pfam" id="PF00703">
    <property type="entry name" value="Glyco_hydro_2"/>
    <property type="match status" value="1"/>
</dbReference>
<evidence type="ECO:0000256" key="5">
    <source>
        <dbReference type="ARBA" id="ARBA00023295"/>
    </source>
</evidence>
<dbReference type="Pfam" id="PF02837">
    <property type="entry name" value="Glyco_hydro_2_N"/>
    <property type="match status" value="1"/>
</dbReference>
<evidence type="ECO:0000256" key="3">
    <source>
        <dbReference type="ARBA" id="ARBA00016205"/>
    </source>
</evidence>
<feature type="domain" description="Glycoside hydrolase family 2 immunoglobulin-like beta-sandwich" evidence="7">
    <location>
        <begin position="235"/>
        <end position="298"/>
    </location>
</feature>
<dbReference type="InterPro" id="IPR023230">
    <property type="entry name" value="Glyco_hydro_2_CS"/>
</dbReference>
<dbReference type="InterPro" id="IPR006103">
    <property type="entry name" value="Glyco_hydro_2_cat"/>
</dbReference>
<evidence type="ECO:0000256" key="6">
    <source>
        <dbReference type="RuleBase" id="RU361154"/>
    </source>
</evidence>
<comment type="similarity">
    <text evidence="1 6">Belongs to the glycosyl hydrolase 2 family.</text>
</comment>
<evidence type="ECO:0000256" key="2">
    <source>
        <dbReference type="ARBA" id="ARBA00012761"/>
    </source>
</evidence>
<dbReference type="InterPro" id="IPR006104">
    <property type="entry name" value="Glyco_hydro_2_N"/>
</dbReference>
<proteinExistence type="inferred from homology"/>
<evidence type="ECO:0000259" key="8">
    <source>
        <dbReference type="Pfam" id="PF02836"/>
    </source>
</evidence>
<dbReference type="SUPFAM" id="SSF49303">
    <property type="entry name" value="beta-Galactosidase/glucuronidase domain"/>
    <property type="match status" value="1"/>
</dbReference>
<dbReference type="InterPro" id="IPR017853">
    <property type="entry name" value="GH"/>
</dbReference>
<dbReference type="AlphaFoldDB" id="A0A7X1B7H6"/>
<dbReference type="GO" id="GO:0019391">
    <property type="term" value="P:glucuronoside catabolic process"/>
    <property type="evidence" value="ECO:0007669"/>
    <property type="project" value="TreeGrafter"/>
</dbReference>
<dbReference type="PRINTS" id="PR00132">
    <property type="entry name" value="GLHYDRLASE2"/>
</dbReference>
<dbReference type="InterPro" id="IPR013783">
    <property type="entry name" value="Ig-like_fold"/>
</dbReference>
<keyword evidence="4 6" id="KW-0378">Hydrolase</keyword>
<dbReference type="EC" id="3.2.1.31" evidence="2"/>
<dbReference type="RefSeq" id="WP_185660940.1">
    <property type="nucleotide sequence ID" value="NZ_CAWPOO010000012.1"/>
</dbReference>
<dbReference type="InterPro" id="IPR006102">
    <property type="entry name" value="Ig-like_GH2"/>
</dbReference>
<reference evidence="10 11" key="1">
    <citation type="submission" date="2020-07" db="EMBL/GenBank/DDBJ databases">
        <authorList>
            <person name="Feng X."/>
        </authorList>
    </citation>
    <scope>NUCLEOTIDE SEQUENCE [LARGE SCALE GENOMIC DNA]</scope>
    <source>
        <strain evidence="10 11">JCM23202</strain>
    </source>
</reference>
<keyword evidence="5 6" id="KW-0326">Glycosidase</keyword>
<feature type="domain" description="Glycosyl hydrolases family 2 sugar binding" evidence="9">
    <location>
        <begin position="28"/>
        <end position="202"/>
    </location>
</feature>
<dbReference type="GO" id="GO:0005615">
    <property type="term" value="C:extracellular space"/>
    <property type="evidence" value="ECO:0007669"/>
    <property type="project" value="TreeGrafter"/>
</dbReference>
<sequence>MDPEPKAISTPSTGDCLYPQANRFRDVRDLGGMWRLKIDWDDQGLSEAWHSQPLSGEILHAPVPAAYNDLFADAKIRDHVGAVYYETELQIPATWKSQSIHLRFDAAAHHATVWLDGKELGKHKGGFLPFAIDLGAHVSAGRAYRLTVRCDNRLDWTCLPAGEHWEEPHPSDPSRTRRRQEIHFDFINDTGLTRPVRLLALPERRITSVSICPRRKSVSLWTVEYSINSNSDPCVTSVRILDPDEKEVIPIESGRNFLALESPRLWKPGDGQVYTLEVALQDELGSTLDTYRQTFGFRTVETLSDSFLINGQEFYFRGFGKHEESATRGRCLDLPMLTKDFSLLKWIGANSIRTSHYPYSEEFMQMADRAGLVVIDEAPAVGFNQFDGTPVYHPDKANEKTLAHHLDVMGDLLARDSHHPSVVMWSVANEAATEQEAARPYFKSVIEGTRQLDPSRPITIVEDRAPSQSLVADMVDVVSINRYFGWYQYCADLDLAEVKLEEDMREWHERFDKPVIMAEYGADTIHGFHSVTEDLFTEEFQIATVSRYHAVFDRLPHVIGEHIWNFADFATKPGIKRIWGNRKGVFTRERHPKSVAHVLRERWSQTPQKIDAHNK</sequence>